<dbReference type="CDD" id="cd08948">
    <property type="entry name" value="5beta-POR_like_SDR_a"/>
    <property type="match status" value="1"/>
</dbReference>
<proteinExistence type="predicted"/>
<dbReference type="InterPro" id="IPR055222">
    <property type="entry name" value="PRISE-like_Rossmann-fold"/>
</dbReference>
<dbReference type="STRING" id="1448316.A0A395GYQ4"/>
<accession>A0A395GYQ4</accession>
<evidence type="ECO:0000259" key="1">
    <source>
        <dbReference type="Pfam" id="PF22917"/>
    </source>
</evidence>
<dbReference type="Pfam" id="PF22917">
    <property type="entry name" value="PRISE"/>
    <property type="match status" value="1"/>
</dbReference>
<dbReference type="VEuPathDB" id="FungiDB:BO80DRAFT_110012"/>
<sequence>MGIISSDKAALVFGASGISGWAVTKSLLEYPTPSTFSRVIGLTHRPQMREDLGLPEDPRLEVYSGINLRADLDEVMNQMHETIPHLDQVTHVYYLAYSNATAYTENVMEIKRINVAMTYNAVHASDRLCKNMSFFVLQTGTNNYGVAVFQHIDKLTFPTPLKEDAPRVPSPYGDEIFYYGQVDLIREAVQGKSWGWCEVRPDAIIGHVPSTTSMTTVEPIALYLSLYRYVNGPGATVPFPGTPTNYVYTYTDSSQDIISRAEIYLSVVKPTEANGEAFNIADTATLGPWSIKWPILTEYFGLKATGPTQKDYAPFEQWWNDHQDDYDRMCKEYGLKKRVIGPETWIFVYAGFKLLDRNREFSLDKIRSIGFTEERPVGQGHIAAFDRMAAAHIIPSPAQLRLSEPGAERKEEFSTHVPSAAAKVSSVL</sequence>
<dbReference type="SUPFAM" id="SSF51735">
    <property type="entry name" value="NAD(P)-binding Rossmann-fold domains"/>
    <property type="match status" value="1"/>
</dbReference>
<organism evidence="2 3">
    <name type="scientific">Aspergillus ibericus CBS 121593</name>
    <dbReference type="NCBI Taxonomy" id="1448316"/>
    <lineage>
        <taxon>Eukaryota</taxon>
        <taxon>Fungi</taxon>
        <taxon>Dikarya</taxon>
        <taxon>Ascomycota</taxon>
        <taxon>Pezizomycotina</taxon>
        <taxon>Eurotiomycetes</taxon>
        <taxon>Eurotiomycetidae</taxon>
        <taxon>Eurotiales</taxon>
        <taxon>Aspergillaceae</taxon>
        <taxon>Aspergillus</taxon>
        <taxon>Aspergillus subgen. Circumdati</taxon>
    </lineage>
</organism>
<dbReference type="GeneID" id="37218272"/>
<dbReference type="PANTHER" id="PTHR32487">
    <property type="entry name" value="3-OXO-DELTA(4,5)-STEROID 5-BETA-REDUCTASE"/>
    <property type="match status" value="1"/>
</dbReference>
<gene>
    <name evidence="2" type="ORF">BO80DRAFT_110012</name>
</gene>
<dbReference type="Proteomes" id="UP000249402">
    <property type="component" value="Unassembled WGS sequence"/>
</dbReference>
<evidence type="ECO:0000313" key="3">
    <source>
        <dbReference type="Proteomes" id="UP000249402"/>
    </source>
</evidence>
<dbReference type="EMBL" id="KZ824442">
    <property type="protein sequence ID" value="RAL00209.1"/>
    <property type="molecule type" value="Genomic_DNA"/>
</dbReference>
<feature type="domain" description="PRISE-like Rossmann-fold" evidence="1">
    <location>
        <begin position="10"/>
        <end position="395"/>
    </location>
</feature>
<dbReference type="RefSeq" id="XP_025574536.1">
    <property type="nucleotide sequence ID" value="XM_025713407.1"/>
</dbReference>
<dbReference type="OrthoDB" id="1731983at2759"/>
<dbReference type="InterPro" id="IPR036291">
    <property type="entry name" value="NAD(P)-bd_dom_sf"/>
</dbReference>
<name>A0A395GYQ4_9EURO</name>
<reference evidence="2 3" key="1">
    <citation type="submission" date="2018-02" db="EMBL/GenBank/DDBJ databases">
        <title>The genomes of Aspergillus section Nigri reveals drivers in fungal speciation.</title>
        <authorList>
            <consortium name="DOE Joint Genome Institute"/>
            <person name="Vesth T.C."/>
            <person name="Nybo J."/>
            <person name="Theobald S."/>
            <person name="Brandl J."/>
            <person name="Frisvad J.C."/>
            <person name="Nielsen K.F."/>
            <person name="Lyhne E.K."/>
            <person name="Kogle M.E."/>
            <person name="Kuo A."/>
            <person name="Riley R."/>
            <person name="Clum A."/>
            <person name="Nolan M."/>
            <person name="Lipzen A."/>
            <person name="Salamov A."/>
            <person name="Henrissat B."/>
            <person name="Wiebenga A."/>
            <person name="De vries R.P."/>
            <person name="Grigoriev I.V."/>
            <person name="Mortensen U.H."/>
            <person name="Andersen M.R."/>
            <person name="Baker S.E."/>
        </authorList>
    </citation>
    <scope>NUCLEOTIDE SEQUENCE [LARGE SCALE GENOMIC DNA]</scope>
    <source>
        <strain evidence="2 3">CBS 121593</strain>
    </source>
</reference>
<dbReference type="AlphaFoldDB" id="A0A395GYQ4"/>
<dbReference type="Gene3D" id="3.40.50.720">
    <property type="entry name" value="NAD(P)-binding Rossmann-like Domain"/>
    <property type="match status" value="1"/>
</dbReference>
<keyword evidence="3" id="KW-1185">Reference proteome</keyword>
<protein>
    <recommendedName>
        <fullName evidence="1">PRISE-like Rossmann-fold domain-containing protein</fullName>
    </recommendedName>
</protein>
<evidence type="ECO:0000313" key="2">
    <source>
        <dbReference type="EMBL" id="RAL00209.1"/>
    </source>
</evidence>
<dbReference type="PANTHER" id="PTHR32487:SF8">
    <property type="entry name" value="NAD-DEPENDENT EPIMERASE_DEHYDRATASE DOMAIN-CONTAINING PROTEIN"/>
    <property type="match status" value="1"/>
</dbReference>